<dbReference type="PANTHER" id="PTHR32022">
    <property type="entry name" value="D-GLUTAMATE CYCLASE, MITOCHONDRIAL"/>
    <property type="match status" value="1"/>
</dbReference>
<dbReference type="InterPro" id="IPR016938">
    <property type="entry name" value="UPF0317"/>
</dbReference>
<dbReference type="InterPro" id="IPR038021">
    <property type="entry name" value="Putative_hydro-lyase"/>
</dbReference>
<organism evidence="3">
    <name type="scientific">Calcidiscus leptoporus</name>
    <dbReference type="NCBI Taxonomy" id="127549"/>
    <lineage>
        <taxon>Eukaryota</taxon>
        <taxon>Haptista</taxon>
        <taxon>Haptophyta</taxon>
        <taxon>Prymnesiophyceae</taxon>
        <taxon>Coccolithales</taxon>
        <taxon>Calcidiscaceae</taxon>
        <taxon>Calcidiscus</taxon>
    </lineage>
</organism>
<dbReference type="EMBL" id="HBER01022192">
    <property type="protein sequence ID" value="CAD8535867.1"/>
    <property type="molecule type" value="Transcribed_RNA"/>
</dbReference>
<dbReference type="PIRSF" id="PIRSF029755">
    <property type="entry name" value="UCP029755"/>
    <property type="match status" value="1"/>
</dbReference>
<reference evidence="3" key="1">
    <citation type="submission" date="2021-01" db="EMBL/GenBank/DDBJ databases">
        <authorList>
            <person name="Corre E."/>
            <person name="Pelletier E."/>
            <person name="Niang G."/>
            <person name="Scheremetjew M."/>
            <person name="Finn R."/>
            <person name="Kale V."/>
            <person name="Holt S."/>
            <person name="Cochrane G."/>
            <person name="Meng A."/>
            <person name="Brown T."/>
            <person name="Cohen L."/>
        </authorList>
    </citation>
    <scope>NUCLEOTIDE SEQUENCE</scope>
    <source>
        <strain evidence="3">RCC1130</strain>
    </source>
</reference>
<dbReference type="GO" id="GO:0016829">
    <property type="term" value="F:lyase activity"/>
    <property type="evidence" value="ECO:0007669"/>
    <property type="project" value="UniProtKB-KW"/>
</dbReference>
<proteinExistence type="inferred from homology"/>
<comment type="similarity">
    <text evidence="1">Belongs to the D-glutamate cyclase family.</text>
</comment>
<name>A0A7S0IYI5_9EUKA</name>
<dbReference type="FunFam" id="3.30.2040.10:FF:000001">
    <property type="entry name" value="D-glutamate cyclase, mitochondrial"/>
    <property type="match status" value="1"/>
</dbReference>
<accession>A0A7S0IYI5</accession>
<dbReference type="Gene3D" id="3.40.1640.10">
    <property type="entry name" value="PSTPO5379-like"/>
    <property type="match status" value="1"/>
</dbReference>
<keyword evidence="2" id="KW-0456">Lyase</keyword>
<dbReference type="NCBIfam" id="NF003969">
    <property type="entry name" value="PRK05463.1"/>
    <property type="match status" value="1"/>
</dbReference>
<evidence type="ECO:0000256" key="2">
    <source>
        <dbReference type="ARBA" id="ARBA00023239"/>
    </source>
</evidence>
<evidence type="ECO:0000256" key="1">
    <source>
        <dbReference type="ARBA" id="ARBA00007896"/>
    </source>
</evidence>
<sequence length="298" mass="32731">MKAARSSPLAAYLSMLRTGPALRTAYTHLFSRQPGVDRNVAERFRLQCRSSAFGGQTSGRVPGFVQANLVAVPQKHAFSFLRFCLANPRACPLLDVTAPGDPTPRTVAHTADLRTDLPKYWVWHDGAVADERQDVVDVWCDEMVGFLLGCSFSWEQALQEAHLPPRQIEENCNVPMFRTSLSNLPVQPFGGNLVVSMRPYLPSQLSAVAAITGRYPGAHGAPIHWGDPHEIGVCIEGDPDWGDRVSVRESEVPVFWACGVTPQEALREAQLPFAITHAPGHMFITDLVDNEILIPSLA</sequence>
<evidence type="ECO:0008006" key="4">
    <source>
        <dbReference type="Google" id="ProtNLM"/>
    </source>
</evidence>
<dbReference type="InterPro" id="IPR009906">
    <property type="entry name" value="D-Glu_cyclase"/>
</dbReference>
<evidence type="ECO:0000313" key="3">
    <source>
        <dbReference type="EMBL" id="CAD8535867.1"/>
    </source>
</evidence>
<gene>
    <name evidence="3" type="ORF">CLEP1334_LOCUS11147</name>
</gene>
<dbReference type="AlphaFoldDB" id="A0A7S0IYI5"/>
<dbReference type="Gene3D" id="3.30.2040.10">
    <property type="entry name" value="PSTPO5379-like domain"/>
    <property type="match status" value="1"/>
</dbReference>
<protein>
    <recommendedName>
        <fullName evidence="4">DUF1445 domain-containing protein</fullName>
    </recommendedName>
</protein>
<dbReference type="SUPFAM" id="SSF160920">
    <property type="entry name" value="PSTPO5379-like"/>
    <property type="match status" value="1"/>
</dbReference>
<dbReference type="PANTHER" id="PTHR32022:SF10">
    <property type="entry name" value="D-GLUTAMATE CYCLASE, MITOCHONDRIAL"/>
    <property type="match status" value="1"/>
</dbReference>
<dbReference type="Pfam" id="PF07286">
    <property type="entry name" value="D-Glu_cyclase"/>
    <property type="match status" value="1"/>
</dbReference>